<keyword evidence="1" id="KW-0614">Plasmid</keyword>
<feature type="non-terminal residue" evidence="1">
    <location>
        <position position="1"/>
    </location>
</feature>
<geneLocation type="plasmid" evidence="1">
    <name>unnamed</name>
</geneLocation>
<dbReference type="EMBL" id="CP005879">
    <property type="protein sequence ID" value="AHH10047.1"/>
    <property type="molecule type" value="Genomic_DNA"/>
</dbReference>
<evidence type="ECO:0000313" key="1">
    <source>
        <dbReference type="EMBL" id="AHH10047.1"/>
    </source>
</evidence>
<name>W5ST45_BORPR</name>
<gene>
    <name evidence="1" type="ORF">BPA_0031700</name>
</gene>
<dbReference type="AlphaFoldDB" id="W5ST45"/>
<dbReference type="HOGENOM" id="CLU_2627506_0_0_12"/>
<organism evidence="1">
    <name type="scientific">Borrelia parkeri SLO</name>
    <dbReference type="NCBI Taxonomy" id="1313294"/>
    <lineage>
        <taxon>Bacteria</taxon>
        <taxon>Pseudomonadati</taxon>
        <taxon>Spirochaetota</taxon>
        <taxon>Spirochaetia</taxon>
        <taxon>Spirochaetales</taxon>
        <taxon>Borreliaceae</taxon>
        <taxon>Borrelia</taxon>
    </lineage>
</organism>
<reference evidence="1" key="1">
    <citation type="submission" date="2013-04" db="EMBL/GenBank/DDBJ databases">
        <title>Comparative Genomics of Relapsing Fever Spirochetes.</title>
        <authorList>
            <person name="Schwan T.G."/>
            <person name="Raffel S.J."/>
            <person name="Porcella S.F."/>
            <person name="Martens C.A."/>
            <person name="Bruno D.P."/>
            <person name="Ricklefs S.M."/>
            <person name="Barbian K.B."/>
        </authorList>
    </citation>
    <scope>NUCLEOTIDE SEQUENCE</scope>
    <source>
        <strain evidence="1">SLO</strain>
        <plasmid evidence="1">unnamed</plasmid>
    </source>
</reference>
<protein>
    <submittedName>
        <fullName evidence="1">Putative cytosolic protein</fullName>
    </submittedName>
</protein>
<sequence length="77" mass="8924">NRREVYIQTSHLLKNQILIYPMSPKLLKLKLSRYTLPILNRQIDKDSTDIAHSYLDFVLGGLLATDNTILRVDIKQS</sequence>
<accession>W5ST45</accession>
<proteinExistence type="predicted"/>